<keyword evidence="2" id="KW-1185">Reference proteome</keyword>
<reference evidence="1 2" key="1">
    <citation type="submission" date="2020-10" db="EMBL/GenBank/DDBJ databases">
        <authorList>
            <person name="Castelo-Branco R."/>
            <person name="Eusebio N."/>
            <person name="Adriana R."/>
            <person name="Vieira A."/>
            <person name="Brugerolle De Fraissinette N."/>
            <person name="Rezende De Castro R."/>
            <person name="Schneider M.P."/>
            <person name="Vasconcelos V."/>
            <person name="Leao P.N."/>
        </authorList>
    </citation>
    <scope>NUCLEOTIDE SEQUENCE [LARGE SCALE GENOMIC DNA]</scope>
    <source>
        <strain evidence="1 2">LEGE 00031</strain>
    </source>
</reference>
<comment type="caution">
    <text evidence="1">The sequence shown here is derived from an EMBL/GenBank/DDBJ whole genome shotgun (WGS) entry which is preliminary data.</text>
</comment>
<proteinExistence type="predicted"/>
<accession>A0ABR9VXD3</accession>
<evidence type="ECO:0008006" key="3">
    <source>
        <dbReference type="Google" id="ProtNLM"/>
    </source>
</evidence>
<dbReference type="RefSeq" id="WP_194021212.1">
    <property type="nucleotide sequence ID" value="NZ_JADEVV010000081.1"/>
</dbReference>
<sequence length="116" mass="12307">MENLIVAILLYVAIVAIAYRPKTAATDPAAPIDYFPEVEATTEPEPVAMPVQPAIAATALTTVPTMATAQPDPVQSFTVANDLSRLGVRDLYKLASKAGIKGYKKLTKPQLVQALA</sequence>
<name>A0ABR9VXD3_9SYNC</name>
<evidence type="ECO:0000313" key="2">
    <source>
        <dbReference type="Proteomes" id="UP000658720"/>
    </source>
</evidence>
<protein>
    <recommendedName>
        <fullName evidence="3">Rho termination factor N-terminal domain-containing protein</fullName>
    </recommendedName>
</protein>
<evidence type="ECO:0000313" key="1">
    <source>
        <dbReference type="EMBL" id="MBE9255686.1"/>
    </source>
</evidence>
<dbReference type="EMBL" id="JADEVV010000081">
    <property type="protein sequence ID" value="MBE9255686.1"/>
    <property type="molecule type" value="Genomic_DNA"/>
</dbReference>
<dbReference type="Proteomes" id="UP000658720">
    <property type="component" value="Unassembled WGS sequence"/>
</dbReference>
<organism evidence="1 2">
    <name type="scientific">Synechocystis salina LEGE 00031</name>
    <dbReference type="NCBI Taxonomy" id="1828736"/>
    <lineage>
        <taxon>Bacteria</taxon>
        <taxon>Bacillati</taxon>
        <taxon>Cyanobacteriota</taxon>
        <taxon>Cyanophyceae</taxon>
        <taxon>Synechococcales</taxon>
        <taxon>Merismopediaceae</taxon>
        <taxon>Synechocystis</taxon>
    </lineage>
</organism>
<gene>
    <name evidence="1" type="ORF">IQ217_17985</name>
</gene>